<accession>A0A6A4WVD8</accession>
<sequence length="242" mass="27025">MPACRAVWVTLEKEGDSRKARAEANGFLRKWKDGGQTMLITGLMGDICGVFSRLQKEFQSNEITLAEVQNVLDSALGQLQLMQEAPRPGGMEVSVRQVSTEDETEETDVRCRDVHHTLVTKRGRSIQAVRNEIVASSVNFLCDRLGIDGDELVKTITVLTAADTASDFVSAAEQLVGEMFGKDALDDFITEVFNAWPLYSRVQKTGMTRREKLLQLLKIGKGTVCLKRMYRRHYVAREPVVG</sequence>
<comment type="caution">
    <text evidence="1">The sequence shown here is derived from an EMBL/GenBank/DDBJ whole genome shotgun (WGS) entry which is preliminary data.</text>
</comment>
<organism evidence="1 2">
    <name type="scientific">Amphibalanus amphitrite</name>
    <name type="common">Striped barnacle</name>
    <name type="synonym">Balanus amphitrite</name>
    <dbReference type="NCBI Taxonomy" id="1232801"/>
    <lineage>
        <taxon>Eukaryota</taxon>
        <taxon>Metazoa</taxon>
        <taxon>Ecdysozoa</taxon>
        <taxon>Arthropoda</taxon>
        <taxon>Crustacea</taxon>
        <taxon>Multicrustacea</taxon>
        <taxon>Cirripedia</taxon>
        <taxon>Thoracica</taxon>
        <taxon>Thoracicalcarea</taxon>
        <taxon>Balanomorpha</taxon>
        <taxon>Balanoidea</taxon>
        <taxon>Balanidae</taxon>
        <taxon>Amphibalaninae</taxon>
        <taxon>Amphibalanus</taxon>
    </lineage>
</organism>
<gene>
    <name evidence="1" type="ORF">FJT64_021082</name>
</gene>
<evidence type="ECO:0000313" key="2">
    <source>
        <dbReference type="Proteomes" id="UP000440578"/>
    </source>
</evidence>
<evidence type="ECO:0000313" key="1">
    <source>
        <dbReference type="EMBL" id="KAF0307620.1"/>
    </source>
</evidence>
<dbReference type="Proteomes" id="UP000440578">
    <property type="component" value="Unassembled WGS sequence"/>
</dbReference>
<name>A0A6A4WVD8_AMPAM</name>
<protein>
    <submittedName>
        <fullName evidence="1">Uncharacterized protein</fullName>
    </submittedName>
</protein>
<dbReference type="AlphaFoldDB" id="A0A6A4WVD8"/>
<keyword evidence="2" id="KW-1185">Reference proteome</keyword>
<proteinExistence type="predicted"/>
<reference evidence="1 2" key="1">
    <citation type="submission" date="2019-07" db="EMBL/GenBank/DDBJ databases">
        <title>Draft genome assembly of a fouling barnacle, Amphibalanus amphitrite (Darwin, 1854): The first reference genome for Thecostraca.</title>
        <authorList>
            <person name="Kim W."/>
        </authorList>
    </citation>
    <scope>NUCLEOTIDE SEQUENCE [LARGE SCALE GENOMIC DNA]</scope>
    <source>
        <strain evidence="1">SNU_AA5</strain>
        <tissue evidence="1">Soma without cirri and trophi</tissue>
    </source>
</reference>
<dbReference type="EMBL" id="VIIS01000556">
    <property type="protein sequence ID" value="KAF0307620.1"/>
    <property type="molecule type" value="Genomic_DNA"/>
</dbReference>